<evidence type="ECO:0000313" key="2">
    <source>
        <dbReference type="EMBL" id="EQD34627.1"/>
    </source>
</evidence>
<keyword evidence="2" id="KW-0808">Transferase</keyword>
<comment type="caution">
    <text evidence="2">The sequence shown here is derived from an EMBL/GenBank/DDBJ whole genome shotgun (WGS) entry which is preliminary data.</text>
</comment>
<dbReference type="GO" id="GO:0032259">
    <property type="term" value="P:methylation"/>
    <property type="evidence" value="ECO:0007669"/>
    <property type="project" value="UniProtKB-KW"/>
</dbReference>
<dbReference type="SUPFAM" id="SSF53335">
    <property type="entry name" value="S-adenosyl-L-methionine-dependent methyltransferases"/>
    <property type="match status" value="1"/>
</dbReference>
<dbReference type="InterPro" id="IPR029063">
    <property type="entry name" value="SAM-dependent_MTases_sf"/>
</dbReference>
<sequence>MATPPFAGDREHHDRTYLLAEPQREMLVRARRKPPFHGMEEIGRVQADGVALPFRDGSADLVRSLGVLCCTAPAAVPRAIREIERVLRPGGRLAFAVPRRHIALIEPLLLAEGLEPIERFGRNRILFKKG</sequence>
<dbReference type="GO" id="GO:0008757">
    <property type="term" value="F:S-adenosylmethionine-dependent methyltransferase activity"/>
    <property type="evidence" value="ECO:0007669"/>
    <property type="project" value="InterPro"/>
</dbReference>
<dbReference type="InterPro" id="IPR013216">
    <property type="entry name" value="Methyltransf_11"/>
</dbReference>
<dbReference type="Pfam" id="PF08241">
    <property type="entry name" value="Methyltransf_11"/>
    <property type="match status" value="1"/>
</dbReference>
<dbReference type="EC" id="2.1.1.-" evidence="2"/>
<dbReference type="Gene3D" id="3.40.50.150">
    <property type="entry name" value="Vaccinia Virus protein VP39"/>
    <property type="match status" value="1"/>
</dbReference>
<gene>
    <name evidence="2" type="ORF">B1B_17118</name>
</gene>
<evidence type="ECO:0000259" key="1">
    <source>
        <dbReference type="Pfam" id="PF08241"/>
    </source>
</evidence>
<reference evidence="2" key="1">
    <citation type="submission" date="2013-08" db="EMBL/GenBank/DDBJ databases">
        <authorList>
            <person name="Mendez C."/>
            <person name="Richter M."/>
            <person name="Ferrer M."/>
            <person name="Sanchez J."/>
        </authorList>
    </citation>
    <scope>NUCLEOTIDE SEQUENCE</scope>
</reference>
<keyword evidence="2" id="KW-0489">Methyltransferase</keyword>
<organism evidence="2">
    <name type="scientific">mine drainage metagenome</name>
    <dbReference type="NCBI Taxonomy" id="410659"/>
    <lineage>
        <taxon>unclassified sequences</taxon>
        <taxon>metagenomes</taxon>
        <taxon>ecological metagenomes</taxon>
    </lineage>
</organism>
<proteinExistence type="predicted"/>
<accession>T0YS34</accession>
<protein>
    <submittedName>
        <fullName evidence="2">Methyltransferase type 11 domain protein</fullName>
        <ecNumber evidence="2">2.1.1.-</ecNumber>
    </submittedName>
</protein>
<name>T0YS34_9ZZZZ</name>
<reference evidence="2" key="2">
    <citation type="journal article" date="2014" name="ISME J.">
        <title>Microbial stratification in low pH oxic and suboxic macroscopic growths along an acid mine drainage.</title>
        <authorList>
            <person name="Mendez-Garcia C."/>
            <person name="Mesa V."/>
            <person name="Sprenger R.R."/>
            <person name="Richter M."/>
            <person name="Diez M.S."/>
            <person name="Solano J."/>
            <person name="Bargiela R."/>
            <person name="Golyshina O.V."/>
            <person name="Manteca A."/>
            <person name="Ramos J.L."/>
            <person name="Gallego J.R."/>
            <person name="Llorente I."/>
            <person name="Martins Dos Santos V.A."/>
            <person name="Jensen O.N."/>
            <person name="Pelaez A.I."/>
            <person name="Sanchez J."/>
            <person name="Ferrer M."/>
        </authorList>
    </citation>
    <scope>NUCLEOTIDE SEQUENCE</scope>
</reference>
<dbReference type="AlphaFoldDB" id="T0YS34"/>
<dbReference type="EMBL" id="AUZY01011432">
    <property type="protein sequence ID" value="EQD34627.1"/>
    <property type="molecule type" value="Genomic_DNA"/>
</dbReference>
<feature type="domain" description="Methyltransferase type 11" evidence="1">
    <location>
        <begin position="15"/>
        <end position="95"/>
    </location>
</feature>